<feature type="domain" description="Major facilitator superfamily (MFS) profile" evidence="6">
    <location>
        <begin position="4"/>
        <end position="382"/>
    </location>
</feature>
<name>E6PGB2_9ZZZZ</name>
<dbReference type="InterPro" id="IPR001958">
    <property type="entry name" value="Tet-R_TetA/multi-R_MdtG-like"/>
</dbReference>
<dbReference type="GO" id="GO:0022857">
    <property type="term" value="F:transmembrane transporter activity"/>
    <property type="evidence" value="ECO:0007669"/>
    <property type="project" value="InterPro"/>
</dbReference>
<evidence type="ECO:0000256" key="4">
    <source>
        <dbReference type="ARBA" id="ARBA00023136"/>
    </source>
</evidence>
<dbReference type="PANTHER" id="PTHR24002">
    <property type="entry name" value="SOLUTE CARRIER FAMILY 22 MEMBER 18"/>
    <property type="match status" value="1"/>
</dbReference>
<feature type="transmembrane region" description="Helical" evidence="5">
    <location>
        <begin position="95"/>
        <end position="115"/>
    </location>
</feature>
<dbReference type="PROSITE" id="PS50850">
    <property type="entry name" value="MFS"/>
    <property type="match status" value="1"/>
</dbReference>
<dbReference type="Gene3D" id="1.20.1250.20">
    <property type="entry name" value="MFS general substrate transporter like domains"/>
    <property type="match status" value="1"/>
</dbReference>
<evidence type="ECO:0000256" key="5">
    <source>
        <dbReference type="SAM" id="Phobius"/>
    </source>
</evidence>
<dbReference type="PANTHER" id="PTHR24002:SF3">
    <property type="entry name" value="SOLUTE CARRIER FAMILY 22 MEMBER 18"/>
    <property type="match status" value="1"/>
</dbReference>
<evidence type="ECO:0000256" key="1">
    <source>
        <dbReference type="ARBA" id="ARBA00004141"/>
    </source>
</evidence>
<feature type="transmembrane region" description="Helical" evidence="5">
    <location>
        <begin position="127"/>
        <end position="151"/>
    </location>
</feature>
<feature type="transmembrane region" description="Helical" evidence="5">
    <location>
        <begin position="70"/>
        <end position="89"/>
    </location>
</feature>
<protein>
    <submittedName>
        <fullName evidence="7">Putative Major facilitator superfamily MFS_1</fullName>
    </submittedName>
</protein>
<feature type="transmembrane region" description="Helical" evidence="5">
    <location>
        <begin position="213"/>
        <end position="231"/>
    </location>
</feature>
<dbReference type="EMBL" id="CABL01000011">
    <property type="protein sequence ID" value="CBH75500.1"/>
    <property type="molecule type" value="Genomic_DNA"/>
</dbReference>
<feature type="transmembrane region" description="Helical" evidence="5">
    <location>
        <begin position="35"/>
        <end position="58"/>
    </location>
</feature>
<dbReference type="PRINTS" id="PR01035">
    <property type="entry name" value="TCRTETA"/>
</dbReference>
<comment type="subcellular location">
    <subcellularLocation>
        <location evidence="1">Membrane</location>
        <topology evidence="1">Multi-pass membrane protein</topology>
    </subcellularLocation>
</comment>
<keyword evidence="4 5" id="KW-0472">Membrane</keyword>
<dbReference type="InterPro" id="IPR036259">
    <property type="entry name" value="MFS_trans_sf"/>
</dbReference>
<evidence type="ECO:0000259" key="6">
    <source>
        <dbReference type="PROSITE" id="PS50850"/>
    </source>
</evidence>
<feature type="transmembrane region" description="Helical" evidence="5">
    <location>
        <begin position="7"/>
        <end position="29"/>
    </location>
</feature>
<dbReference type="SUPFAM" id="SSF103473">
    <property type="entry name" value="MFS general substrate transporter"/>
    <property type="match status" value="1"/>
</dbReference>
<keyword evidence="2 5" id="KW-0812">Transmembrane</keyword>
<evidence type="ECO:0000256" key="3">
    <source>
        <dbReference type="ARBA" id="ARBA00022989"/>
    </source>
</evidence>
<evidence type="ECO:0000313" key="7">
    <source>
        <dbReference type="EMBL" id="CBH75500.1"/>
    </source>
</evidence>
<feature type="transmembrane region" description="Helical" evidence="5">
    <location>
        <begin position="272"/>
        <end position="291"/>
    </location>
</feature>
<feature type="transmembrane region" description="Helical" evidence="5">
    <location>
        <begin position="297"/>
        <end position="322"/>
    </location>
</feature>
<dbReference type="CDD" id="cd17330">
    <property type="entry name" value="MFS_SLC46_TetA_like"/>
    <property type="match status" value="1"/>
</dbReference>
<dbReference type="AlphaFoldDB" id="E6PGB2"/>
<keyword evidence="3 5" id="KW-1133">Transmembrane helix</keyword>
<feature type="transmembrane region" description="Helical" evidence="5">
    <location>
        <begin position="243"/>
        <end position="260"/>
    </location>
</feature>
<gene>
    <name evidence="7" type="ORF">CARN1_2570</name>
</gene>
<dbReference type="GO" id="GO:0005635">
    <property type="term" value="C:nuclear envelope"/>
    <property type="evidence" value="ECO:0007669"/>
    <property type="project" value="TreeGrafter"/>
</dbReference>
<dbReference type="Pfam" id="PF07690">
    <property type="entry name" value="MFS_1"/>
    <property type="match status" value="1"/>
</dbReference>
<accession>E6PGB2</accession>
<proteinExistence type="predicted"/>
<feature type="transmembrane region" description="Helical" evidence="5">
    <location>
        <begin position="157"/>
        <end position="177"/>
    </location>
</feature>
<evidence type="ECO:0000256" key="2">
    <source>
        <dbReference type="ARBA" id="ARBA00022692"/>
    </source>
</evidence>
<dbReference type="InterPro" id="IPR011701">
    <property type="entry name" value="MFS"/>
</dbReference>
<comment type="caution">
    <text evidence="7">The sequence shown here is derived from an EMBL/GenBank/DDBJ whole genome shotgun (WGS) entry which is preliminary data.</text>
</comment>
<reference evidence="7" key="1">
    <citation type="submission" date="2009-10" db="EMBL/GenBank/DDBJ databases">
        <title>Diversity of trophic interactions inside an arsenic-rich microbial ecosystem.</title>
        <authorList>
            <person name="Bertin P.N."/>
            <person name="Heinrich-Salmeron A."/>
            <person name="Pelletier E."/>
            <person name="Goulhen-Chollet F."/>
            <person name="Arsene-Ploetze F."/>
            <person name="Gallien S."/>
            <person name="Calteau A."/>
            <person name="Vallenet D."/>
            <person name="Casiot C."/>
            <person name="Chane-Woon-Ming B."/>
            <person name="Giloteaux L."/>
            <person name="Barakat M."/>
            <person name="Bonnefoy V."/>
            <person name="Bruneel O."/>
            <person name="Chandler M."/>
            <person name="Cleiss J."/>
            <person name="Duran R."/>
            <person name="Elbaz-Poulichet F."/>
            <person name="Fonknechten N."/>
            <person name="Lauga B."/>
            <person name="Mornico D."/>
            <person name="Ortet P."/>
            <person name="Schaeffer C."/>
            <person name="Siguier P."/>
            <person name="Alexander Thil Smith A."/>
            <person name="Van Dorsselaer A."/>
            <person name="Weissenbach J."/>
            <person name="Medigue C."/>
            <person name="Le Paslier D."/>
        </authorList>
    </citation>
    <scope>NUCLEOTIDE SEQUENCE</scope>
</reference>
<dbReference type="InterPro" id="IPR020846">
    <property type="entry name" value="MFS_dom"/>
</dbReference>
<organism evidence="7">
    <name type="scientific">mine drainage metagenome</name>
    <dbReference type="NCBI Taxonomy" id="410659"/>
    <lineage>
        <taxon>unclassified sequences</taxon>
        <taxon>metagenomes</taxon>
        <taxon>ecological metagenomes</taxon>
    </lineage>
</organism>
<feature type="transmembrane region" description="Helical" evidence="5">
    <location>
        <begin position="360"/>
        <end position="380"/>
    </location>
</feature>
<sequence>MIRKLAPILGITFIDILGFSMLIPMLPYFVTHFGAAPVVAGLLFTTFSLCQLIAAPLWGHASDRVGRKHVLIISQIGATIGWAMLAFAPNLLVVFIARVIEGLSGGNISVTQAYVADLVAPNERARAFGYIGATFAAAMIFGPVGGGLLFARFGFTAPFLAAAGLQFVTLMVTYFMLPESKPKADETEAHVGFGDVLATLRNPHLARILRQKLALSLALYGYYSVIALYLQGQLGFTLFQTDIAFAVYAAFTVLVNAVLIGRASEHFGDRRMSTIGLALLVAALALLPFVHNLATLALAYASLTIGVGFANTGITALISALASEREQGTVLGVSSSLDSAAGVIAPPISTGMLTRWGSPFAGIESLVFAAIALALGLRVGRTPVNASAES</sequence>
<feature type="transmembrane region" description="Helical" evidence="5">
    <location>
        <begin position="329"/>
        <end position="348"/>
    </location>
</feature>
<dbReference type="GO" id="GO:0016020">
    <property type="term" value="C:membrane"/>
    <property type="evidence" value="ECO:0007669"/>
    <property type="project" value="UniProtKB-SubCell"/>
</dbReference>